<dbReference type="Pfam" id="PF14765">
    <property type="entry name" value="PS-DH"/>
    <property type="match status" value="1"/>
</dbReference>
<dbReference type="InterPro" id="IPR001227">
    <property type="entry name" value="Ac_transferase_dom_sf"/>
</dbReference>
<dbReference type="GO" id="GO:0006633">
    <property type="term" value="P:fatty acid biosynthetic process"/>
    <property type="evidence" value="ECO:0007669"/>
    <property type="project" value="InterPro"/>
</dbReference>
<dbReference type="Gene3D" id="3.40.366.10">
    <property type="entry name" value="Malonyl-Coenzyme A Acyl Carrier Protein, domain 2"/>
    <property type="match status" value="1"/>
</dbReference>
<dbReference type="Proteomes" id="UP000229740">
    <property type="component" value="Unassembled WGS sequence"/>
</dbReference>
<sequence length="2144" mass="233186">MSQDSYADASGQQPGMPIAIIGIGCIFPKARNLQEYWTNLKEGIDAITDIPKTHWNPDEYFHEDPKTPDRTYAKKGGFLPEIDFDPLSFGILPNALEATDTSQLLSLVAAQDALRDAGYLDRQFDRDRTSVILGITGTQELVIPLGARLSYPLWRKALQDAGLDDELTQEVVERISQGYADWQESSFPGLLGNVVAGRIANRFDLGGTNCVVDAACASSLSAIHLAMMELQHGKADMVLTGGVDTFNHIFMYVCFSKTPALSPSGHARPFDRNSDGTTLGEGIGIIALKRLKDAERDGNKIYAVLKGVGSSSDGGGTSIYAPTRDGQKKAYKNAYESSGVAPETIELLEAHGTGTAIGDAMEIQGLIDAYGPAQTNGSWCALGSVKSQIGHTKAAAGAAGIIKSAMALYHKVLPPTIKVDQPAAPLDPGKTPFYVNTQKRPWLSPQKHPRRAAVSSFGFGGSNFHCVLEEYAPHKEQIDWTGNTQIFAWSSETLAGLQSALNSIDSTASWEALRREAARLRRHFDPRQRHRLLIVVERDQRSVETLCTHAQMMLDKNTGKRSWNTPDGIFYGQGDRPGQLAIIFPGQGSQYVDMLKDISCQFPQFQDVLDDANRIFHCRDETRRLSDLIYPHPSFSEAEAQAKADVLRSTQVAQPAIGAVSLALLKVLEFFGVEADALAGHSFGELVALCASKVLDRDTFFAMSKLRGRLMAQREGDSGSMLAVQGDLLLVEKVVEEEHIDLVIANKNSPQQTVLSGATREVERAAESFKARDVRCKQLNVSAAFHSAFVSDAGGAFLDALKQVAIHPPQIPVYADSTGTLYPDDPDEIRELLAGQLANPVEFIAIVEHMYERGVRTFFEIGPSSQMSTLVKAILEGRQVEAFSLDSSKGKRSGEADLARALSQLSSLGYALTLSSWDEGSIARDDNESKSKKRKMTVALNGANYFKPKAAAPPVKRTVSAQIPENGSGARISNMSMKVNNTVVNSAAASKLYAASEPETQERPPAAQTVPTANPAAMPGVLDQSDRHGAVPEALRMTQENLRILQQFQQQTADLHRQFLEGQEAARQSFERLFLQQQQLLLGQTQPVQDASQPVMQPPAQMTAPTEAARPSEVETVLPQEEAQLATNRWAAPSRNEGHVPKETAVSVPQPVSEEKSRRPDLKKVLMAVVSEKTGYPEEMLDLDMGLDADLGIDSIKRVEILSALQEALPHSPEISSDQIGSIQSLRQIVELLGRSADVSTSELQSKNSGVESGDVERVLLEVVSEKTGYPEEMLDLDMGLDADLGIDSIKRVEILSALQSRLPDAPEIDSDQIGQIQNLRQIIDVLSGPVEKKTPDLDGSLAETAPVEVSEDPMLLLERSVPVPESLDRSSARRTIQLSQGSAICLIADPAELCHALQEGLQAKGFQLVQCAWDQVDSLCLPEELGALILLAPAVEKIRTDFPFQAFTVLQKAAGALTKNPSIFVTISRLDGQFAFGELDPAGCVFSGGLAGLTKTAAREWPGVNCKALDLAPSVGDPQRAAEAILEEVFLSGPVEVGISRQGRIMLKLQRLEFASSERRDPLHSGDLLLISGGARGVTAECAVSLAKTFQPTIALLGRSPLPDEPEAEWSASLSGEAEMKKAIIQHFGGKLSPKEADRAYQQLLSAREIRRNIARIEAAGSTVLYRSVDVRDAVAVHALLRELEQEYGAVRGLIHGAGVLADCTIEDKTPDQFGRVYGTKVQGLLNLLEALQDAPLKVFSVFSSTSARFGRIGQVDYAVANEVLNKLTQQYARKHPDCRAVAVNWGPWAGGMVTAAHEKIFKEEGIELIPLRAGAEYLLQELSLLPGKATPHEVLILGAGTDLGAAIVEAGGNKNTEETSLTVVFERIVDVETHSFLKSHVIGGRAVLPMAMTIEWMAHAALHGNPGLVLQGFNDLRILKGLVLAAGERVKIQVLAGETRKKEKSFLIPLELHSLSDDGTRIRCARAEFILGNRHLQGQGLIPDLALPPASFQDAEIYQTYLFHGPAFHGIQHVEGCSAQGIAASVKSAPGPWEWQAEPFRNHWLTEPLMMDSAFQLLILWSFEHRQAGSLPAFVGRYRQFMPQFPKDGGHIVAHIIQNEKKRALSNIEFRDSDGALIACIENYECTIDPSLNQTFQLKRLS</sequence>
<evidence type="ECO:0000256" key="4">
    <source>
        <dbReference type="PROSITE-ProRule" id="PRU01363"/>
    </source>
</evidence>
<feature type="region of interest" description="Disordered" evidence="5">
    <location>
        <begin position="994"/>
        <end position="1015"/>
    </location>
</feature>
<dbReference type="CDD" id="cd00833">
    <property type="entry name" value="PKS"/>
    <property type="match status" value="1"/>
</dbReference>
<evidence type="ECO:0000259" key="7">
    <source>
        <dbReference type="PROSITE" id="PS52004"/>
    </source>
</evidence>
<dbReference type="SUPFAM" id="SSF52151">
    <property type="entry name" value="FabD/lysophospholipase-like"/>
    <property type="match status" value="1"/>
</dbReference>
<dbReference type="CDD" id="cd08953">
    <property type="entry name" value="KR_2_SDR_x"/>
    <property type="match status" value="1"/>
</dbReference>
<evidence type="ECO:0000256" key="2">
    <source>
        <dbReference type="ARBA" id="ARBA00022553"/>
    </source>
</evidence>
<dbReference type="InterPro" id="IPR052568">
    <property type="entry name" value="PKS-FAS_Synthase"/>
</dbReference>
<accession>A0A2G6E2G3</accession>
<dbReference type="SUPFAM" id="SSF55048">
    <property type="entry name" value="Probable ACP-binding domain of malonyl-CoA ACP transacylase"/>
    <property type="match status" value="1"/>
</dbReference>
<dbReference type="Pfam" id="PF00550">
    <property type="entry name" value="PP-binding"/>
    <property type="match status" value="2"/>
</dbReference>
<dbReference type="PANTHER" id="PTHR43074">
    <property type="entry name" value="OMEGA-3 POLYUNSATURATED FATTY ACID SYNTHASE PFAB-RELATED"/>
    <property type="match status" value="1"/>
</dbReference>
<dbReference type="Pfam" id="PF21089">
    <property type="entry name" value="PKS_DH_N"/>
    <property type="match status" value="1"/>
</dbReference>
<organism evidence="9 10">
    <name type="scientific">candidate division KSB3 bacterium</name>
    <dbReference type="NCBI Taxonomy" id="2044937"/>
    <lineage>
        <taxon>Bacteria</taxon>
        <taxon>candidate division KSB3</taxon>
    </lineage>
</organism>
<comment type="caution">
    <text evidence="9">The sequence shown here is derived from an EMBL/GenBank/DDBJ whole genome shotgun (WGS) entry which is preliminary data.</text>
</comment>
<evidence type="ECO:0000259" key="6">
    <source>
        <dbReference type="PROSITE" id="PS50075"/>
    </source>
</evidence>
<dbReference type="InterPro" id="IPR042104">
    <property type="entry name" value="PKS_dehydratase_sf"/>
</dbReference>
<dbReference type="SUPFAM" id="SSF51735">
    <property type="entry name" value="NAD(P)-binding Rossmann-fold domains"/>
    <property type="match status" value="1"/>
</dbReference>
<dbReference type="InterPro" id="IPR014031">
    <property type="entry name" value="Ketoacyl_synth_C"/>
</dbReference>
<feature type="active site" description="Proton donor; for dehydratase activity" evidence="4">
    <location>
        <position position="2054"/>
    </location>
</feature>
<dbReference type="Pfam" id="PF08659">
    <property type="entry name" value="KR"/>
    <property type="match status" value="1"/>
</dbReference>
<dbReference type="InterPro" id="IPR014043">
    <property type="entry name" value="Acyl_transferase_dom"/>
</dbReference>
<evidence type="ECO:0000256" key="1">
    <source>
        <dbReference type="ARBA" id="ARBA00022450"/>
    </source>
</evidence>
<evidence type="ECO:0000313" key="9">
    <source>
        <dbReference type="EMBL" id="PID56092.1"/>
    </source>
</evidence>
<dbReference type="Pfam" id="PF00109">
    <property type="entry name" value="ketoacyl-synt"/>
    <property type="match status" value="1"/>
</dbReference>
<dbReference type="EMBL" id="PDPS01000038">
    <property type="protein sequence ID" value="PID56092.1"/>
    <property type="molecule type" value="Genomic_DNA"/>
</dbReference>
<reference evidence="9 10" key="1">
    <citation type="submission" date="2017-10" db="EMBL/GenBank/DDBJ databases">
        <title>Novel microbial diversity and functional potential in the marine mammal oral microbiome.</title>
        <authorList>
            <person name="Dudek N.K."/>
            <person name="Sun C.L."/>
            <person name="Burstein D."/>
            <person name="Kantor R.S."/>
            <person name="Aliaga Goltsman D.S."/>
            <person name="Bik E.M."/>
            <person name="Thomas B.C."/>
            <person name="Banfield J.F."/>
            <person name="Relman D.A."/>
        </authorList>
    </citation>
    <scope>NUCLEOTIDE SEQUENCE [LARGE SCALE GENOMIC DNA]</scope>
    <source>
        <strain evidence="9">DOLZORAL124_49_17</strain>
    </source>
</reference>
<proteinExistence type="predicted"/>
<dbReference type="SMART" id="SM00827">
    <property type="entry name" value="PKS_AT"/>
    <property type="match status" value="1"/>
</dbReference>
<dbReference type="SMART" id="SM00822">
    <property type="entry name" value="PKS_KR"/>
    <property type="match status" value="1"/>
</dbReference>
<feature type="domain" description="Carrier" evidence="6">
    <location>
        <begin position="1251"/>
        <end position="1331"/>
    </location>
</feature>
<dbReference type="InterPro" id="IPR016039">
    <property type="entry name" value="Thiolase-like"/>
</dbReference>
<keyword evidence="1" id="KW-0596">Phosphopantetheine</keyword>
<evidence type="ECO:0000256" key="5">
    <source>
        <dbReference type="SAM" id="MobiDB-lite"/>
    </source>
</evidence>
<dbReference type="InterPro" id="IPR049551">
    <property type="entry name" value="PKS_DH_C"/>
</dbReference>
<dbReference type="InterPro" id="IPR014030">
    <property type="entry name" value="Ketoacyl_synth_N"/>
</dbReference>
<dbReference type="InterPro" id="IPR049900">
    <property type="entry name" value="PKS_mFAS_DH"/>
</dbReference>
<dbReference type="SUPFAM" id="SSF47336">
    <property type="entry name" value="ACP-like"/>
    <property type="match status" value="2"/>
</dbReference>
<dbReference type="InterPro" id="IPR057326">
    <property type="entry name" value="KR_dom"/>
</dbReference>
<dbReference type="Pfam" id="PF02801">
    <property type="entry name" value="Ketoacyl-synt_C"/>
    <property type="match status" value="1"/>
</dbReference>
<feature type="domain" description="Ketosynthase family 3 (KS3)" evidence="7">
    <location>
        <begin position="15"/>
        <end position="470"/>
    </location>
</feature>
<dbReference type="InterPro" id="IPR036291">
    <property type="entry name" value="NAD(P)-bd_dom_sf"/>
</dbReference>
<dbReference type="Pfam" id="PF16197">
    <property type="entry name" value="KAsynt_C_assoc"/>
    <property type="match status" value="1"/>
</dbReference>
<dbReference type="PROSITE" id="PS52004">
    <property type="entry name" value="KS3_2"/>
    <property type="match status" value="1"/>
</dbReference>
<dbReference type="Gene3D" id="3.30.70.250">
    <property type="entry name" value="Malonyl-CoA ACP transacylase, ACP-binding"/>
    <property type="match status" value="1"/>
</dbReference>
<dbReference type="Pfam" id="PF00698">
    <property type="entry name" value="Acyl_transf_1"/>
    <property type="match status" value="1"/>
</dbReference>
<dbReference type="PROSITE" id="PS00606">
    <property type="entry name" value="KS3_1"/>
    <property type="match status" value="1"/>
</dbReference>
<dbReference type="InterPro" id="IPR020841">
    <property type="entry name" value="PKS_Beta-ketoAc_synthase_dom"/>
</dbReference>
<dbReference type="GO" id="GO:0004315">
    <property type="term" value="F:3-oxoacyl-[acyl-carrier-protein] synthase activity"/>
    <property type="evidence" value="ECO:0007669"/>
    <property type="project" value="InterPro"/>
</dbReference>
<dbReference type="InterPro" id="IPR032821">
    <property type="entry name" value="PKS_assoc"/>
</dbReference>
<feature type="domain" description="PKS/mFAS DH" evidence="8">
    <location>
        <begin position="1850"/>
        <end position="2137"/>
    </location>
</feature>
<name>A0A2G6E2G3_9BACT</name>
<dbReference type="SMART" id="SM00825">
    <property type="entry name" value="PKS_KS"/>
    <property type="match status" value="1"/>
</dbReference>
<dbReference type="PROSITE" id="PS52019">
    <property type="entry name" value="PKS_MFAS_DH"/>
    <property type="match status" value="1"/>
</dbReference>
<feature type="domain" description="Carrier" evidence="6">
    <location>
        <begin position="1157"/>
        <end position="1237"/>
    </location>
</feature>
<evidence type="ECO:0000256" key="3">
    <source>
        <dbReference type="ARBA" id="ARBA00022679"/>
    </source>
</evidence>
<feature type="region of interest" description="N-terminal hotdog fold" evidence="4">
    <location>
        <begin position="1850"/>
        <end position="1970"/>
    </location>
</feature>
<dbReference type="InterPro" id="IPR049552">
    <property type="entry name" value="PKS_DH_N"/>
</dbReference>
<gene>
    <name evidence="9" type="ORF">CSB45_12710</name>
</gene>
<dbReference type="InterPro" id="IPR020807">
    <property type="entry name" value="PKS_DH"/>
</dbReference>
<dbReference type="InterPro" id="IPR009081">
    <property type="entry name" value="PP-bd_ACP"/>
</dbReference>
<dbReference type="SUPFAM" id="SSF53901">
    <property type="entry name" value="Thiolase-like"/>
    <property type="match status" value="1"/>
</dbReference>
<evidence type="ECO:0000313" key="10">
    <source>
        <dbReference type="Proteomes" id="UP000229740"/>
    </source>
</evidence>
<dbReference type="InterPro" id="IPR018201">
    <property type="entry name" value="Ketoacyl_synth_AS"/>
</dbReference>
<feature type="region of interest" description="Disordered" evidence="5">
    <location>
        <begin position="1134"/>
        <end position="1159"/>
    </location>
</feature>
<feature type="active site" description="Proton acceptor; for dehydratase activity" evidence="4">
    <location>
        <position position="1882"/>
    </location>
</feature>
<keyword evidence="2" id="KW-0597">Phosphoprotein</keyword>
<dbReference type="Gene3D" id="3.40.50.720">
    <property type="entry name" value="NAD(P)-binding Rossmann-like Domain"/>
    <property type="match status" value="1"/>
</dbReference>
<dbReference type="Gene3D" id="1.10.1200.10">
    <property type="entry name" value="ACP-like"/>
    <property type="match status" value="2"/>
</dbReference>
<dbReference type="InterPro" id="IPR036736">
    <property type="entry name" value="ACP-like_sf"/>
</dbReference>
<dbReference type="PROSITE" id="PS50075">
    <property type="entry name" value="CARRIER"/>
    <property type="match status" value="2"/>
</dbReference>
<dbReference type="InterPro" id="IPR013968">
    <property type="entry name" value="PKS_KR"/>
</dbReference>
<feature type="region of interest" description="C-terminal hotdog fold" evidence="4">
    <location>
        <begin position="1983"/>
        <end position="2137"/>
    </location>
</feature>
<protein>
    <recommendedName>
        <fullName evidence="11">Beta-ketoacyl synthase</fullName>
    </recommendedName>
</protein>
<evidence type="ECO:0008006" key="11">
    <source>
        <dbReference type="Google" id="ProtNLM"/>
    </source>
</evidence>
<dbReference type="SMART" id="SM00826">
    <property type="entry name" value="PKS_DH"/>
    <property type="match status" value="1"/>
</dbReference>
<keyword evidence="3" id="KW-0808">Transferase</keyword>
<dbReference type="InterPro" id="IPR016035">
    <property type="entry name" value="Acyl_Trfase/lysoPLipase"/>
</dbReference>
<dbReference type="Gene3D" id="3.40.47.10">
    <property type="match status" value="1"/>
</dbReference>
<dbReference type="PANTHER" id="PTHR43074:SF1">
    <property type="entry name" value="BETA-KETOACYL SYNTHASE FAMILY PROTEIN-RELATED"/>
    <property type="match status" value="1"/>
</dbReference>
<evidence type="ECO:0000259" key="8">
    <source>
        <dbReference type="PROSITE" id="PS52019"/>
    </source>
</evidence>
<dbReference type="InterPro" id="IPR016036">
    <property type="entry name" value="Malonyl_transacylase_ACP-bd"/>
</dbReference>
<dbReference type="Gene3D" id="3.10.129.110">
    <property type="entry name" value="Polyketide synthase dehydratase"/>
    <property type="match status" value="1"/>
</dbReference>